<organism evidence="2 3">
    <name type="scientific">Rhizophlyctis rosea</name>
    <dbReference type="NCBI Taxonomy" id="64517"/>
    <lineage>
        <taxon>Eukaryota</taxon>
        <taxon>Fungi</taxon>
        <taxon>Fungi incertae sedis</taxon>
        <taxon>Chytridiomycota</taxon>
        <taxon>Chytridiomycota incertae sedis</taxon>
        <taxon>Chytridiomycetes</taxon>
        <taxon>Rhizophlyctidales</taxon>
        <taxon>Rhizophlyctidaceae</taxon>
        <taxon>Rhizophlyctis</taxon>
    </lineage>
</organism>
<comment type="caution">
    <text evidence="2">The sequence shown here is derived from an EMBL/GenBank/DDBJ whole genome shotgun (WGS) entry which is preliminary data.</text>
</comment>
<feature type="compositionally biased region" description="Low complexity" evidence="1">
    <location>
        <begin position="534"/>
        <end position="547"/>
    </location>
</feature>
<dbReference type="Proteomes" id="UP001212841">
    <property type="component" value="Unassembled WGS sequence"/>
</dbReference>
<feature type="compositionally biased region" description="Acidic residues" evidence="1">
    <location>
        <begin position="663"/>
        <end position="673"/>
    </location>
</feature>
<feature type="compositionally biased region" description="Polar residues" evidence="1">
    <location>
        <begin position="562"/>
        <end position="581"/>
    </location>
</feature>
<feature type="compositionally biased region" description="Low complexity" evidence="1">
    <location>
        <begin position="181"/>
        <end position="206"/>
    </location>
</feature>
<feature type="compositionally biased region" description="Basic and acidic residues" evidence="1">
    <location>
        <begin position="1"/>
        <end position="20"/>
    </location>
</feature>
<protein>
    <submittedName>
        <fullName evidence="2">Uncharacterized protein</fullName>
    </submittedName>
</protein>
<keyword evidence="3" id="KW-1185">Reference proteome</keyword>
<feature type="region of interest" description="Disordered" evidence="1">
    <location>
        <begin position="608"/>
        <end position="700"/>
    </location>
</feature>
<name>A0AAD5SGK0_9FUNG</name>
<accession>A0AAD5SGK0</accession>
<dbReference type="AlphaFoldDB" id="A0AAD5SGK0"/>
<sequence length="1048" mass="115960">MADQASSRKPDHGNDEEKMSKTAVSSSSQPTWLKPAGPSSEKRWATFLFNDKEYPDYDDLRPEHVTHFFQAFVIWYRNKQSAKDAYHNASTNFDNAFSNRASINTHQQMDTWTFYLAEIRLFFFSHIEGIPYDDADFLAAQLIRNQLIMAMESENRLLGLYQLSEKGKMLADYEDVPEDFGSPLPSLPSKSLSPPLTSESEGSDVSDSSERTLQPTVLHIPTVEIPSDGPGKSSKPLNAFAVKYILPHRPSPPKSLPTSTRRKPRRAAVSRKTPRPRTKNPLPFFDNRQCKSTVPTNPSTNPNLNLASGRGQRLGLVPLVPSSSDFEDSHPGPSGLQRLPLSPSKLESQTVVTPSSLDSAPVSEELVGSQEEMVLATQDQHPQIAASQTTPIDIDEGMYVKAAIVDGMHGRALRDLQIGPDQQVNEERWLKEKGAEAAELFLRKGIALLRHMKRKWEEVGQEGNEQSDKSPFVKVRLGTEVFSVMVDSEMMDVAQSGNLSSLDLKGKEPAVASNSDNQAKSFIQVLGASPSGPPETSAPSPITAPTPVLASTRPQPLPPVQTPASISEENSQMEQAQTRRASQAALLEQPSQQIVTADLQQRAQRVAASVTTQGQNGREVRVYGGGADGEGDAEYDGDSANGEADSQGDAEYDDSRDNGELDSLGDAEYDDSGDNTKDSLKVNKGDDALPSPQLTQLSSDSQYEPLRISHLSTCHEPFQVIRTDDYVAVQKHSYVNLYEKCSGMPSSYSSKFPSEIASYQFKVGKEEPILAVGFQGEKQHLAVETPSRITFYLTHNFRMPDGRGKRGVQDVLTFLKPVPNKFHSIFFDKAYMLFAVDAFGPKRVGMLAVCLFRSDRGKHARLTLGAIEDDFDDAHIPLTAMEGNVIACGTTGCPVIYRHSDDYRRVNENEAFRDNEHMEVFPIHQFDMRGDVHFVQPLEDGMLLIDNLVQRKSDKSYQSFRLVEGKRLIENKIRFGKDDELLITDDVLVSLKKTHNHLNEETLTVSALAASCVWATRVFVGGHDVAGFGLCRGEVVVVWKSGECRILH</sequence>
<feature type="compositionally biased region" description="Polar residues" evidence="1">
    <location>
        <begin position="22"/>
        <end position="31"/>
    </location>
</feature>
<feature type="compositionally biased region" description="Low complexity" evidence="1">
    <location>
        <begin position="292"/>
        <end position="306"/>
    </location>
</feature>
<evidence type="ECO:0000313" key="2">
    <source>
        <dbReference type="EMBL" id="KAJ3052778.1"/>
    </source>
</evidence>
<feature type="compositionally biased region" description="Basic residues" evidence="1">
    <location>
        <begin position="260"/>
        <end position="278"/>
    </location>
</feature>
<feature type="region of interest" description="Disordered" evidence="1">
    <location>
        <begin position="180"/>
        <end position="349"/>
    </location>
</feature>
<dbReference type="EMBL" id="JADGJD010000266">
    <property type="protein sequence ID" value="KAJ3052778.1"/>
    <property type="molecule type" value="Genomic_DNA"/>
</dbReference>
<evidence type="ECO:0000313" key="3">
    <source>
        <dbReference type="Proteomes" id="UP001212841"/>
    </source>
</evidence>
<evidence type="ECO:0000256" key="1">
    <source>
        <dbReference type="SAM" id="MobiDB-lite"/>
    </source>
</evidence>
<feature type="compositionally biased region" description="Basic and acidic residues" evidence="1">
    <location>
        <begin position="674"/>
        <end position="687"/>
    </location>
</feature>
<feature type="region of interest" description="Disordered" evidence="1">
    <location>
        <begin position="1"/>
        <end position="39"/>
    </location>
</feature>
<reference evidence="2" key="1">
    <citation type="submission" date="2020-05" db="EMBL/GenBank/DDBJ databases">
        <title>Phylogenomic resolution of chytrid fungi.</title>
        <authorList>
            <person name="Stajich J.E."/>
            <person name="Amses K."/>
            <person name="Simmons R."/>
            <person name="Seto K."/>
            <person name="Myers J."/>
            <person name="Bonds A."/>
            <person name="Quandt C.A."/>
            <person name="Barry K."/>
            <person name="Liu P."/>
            <person name="Grigoriev I."/>
            <person name="Longcore J.E."/>
            <person name="James T.Y."/>
        </authorList>
    </citation>
    <scope>NUCLEOTIDE SEQUENCE</scope>
    <source>
        <strain evidence="2">JEL0318</strain>
    </source>
</reference>
<gene>
    <name evidence="2" type="ORF">HK097_005677</name>
</gene>
<proteinExistence type="predicted"/>
<feature type="region of interest" description="Disordered" evidence="1">
    <location>
        <begin position="526"/>
        <end position="585"/>
    </location>
</feature>